<evidence type="ECO:0000313" key="1">
    <source>
        <dbReference type="EMBL" id="TDG39037.1"/>
    </source>
</evidence>
<dbReference type="EMBL" id="LSRL02001445">
    <property type="protein sequence ID" value="TDG39037.1"/>
    <property type="molecule type" value="Genomic_DNA"/>
</dbReference>
<dbReference type="Proteomes" id="UP000295192">
    <property type="component" value="Unassembled WGS sequence"/>
</dbReference>
<name>A0A484AQR5_DRONA</name>
<sequence length="68" mass="7369">MPLQRLLRKGQDASILKCKIGVEKYLTMTTTTTTEDDDDGGDAAWSIAPGQALNCTHAPFRGKLSAME</sequence>
<dbReference type="AlphaFoldDB" id="A0A484AQR5"/>
<comment type="caution">
    <text evidence="1">The sequence shown here is derived from an EMBL/GenBank/DDBJ whole genome shotgun (WGS) entry which is preliminary data.</text>
</comment>
<reference evidence="1 2" key="1">
    <citation type="journal article" date="2019" name="J. Hered.">
        <title>An Improved Genome Assembly for Drosophila navojoa, the Basal Species in the mojavensis Cluster.</title>
        <authorList>
            <person name="Vanderlinde T."/>
            <person name="Dupim E.G."/>
            <person name="Nazario-Yepiz N.O."/>
            <person name="Carvalho A.B."/>
        </authorList>
    </citation>
    <scope>NUCLEOTIDE SEQUENCE [LARGE SCALE GENOMIC DNA]</scope>
    <source>
        <strain evidence="1">Navoj_Jal97</strain>
        <tissue evidence="1">Whole organism</tissue>
    </source>
</reference>
<accession>A0A484AQR5</accession>
<organism evidence="1 2">
    <name type="scientific">Drosophila navojoa</name>
    <name type="common">Fruit fly</name>
    <dbReference type="NCBI Taxonomy" id="7232"/>
    <lineage>
        <taxon>Eukaryota</taxon>
        <taxon>Metazoa</taxon>
        <taxon>Ecdysozoa</taxon>
        <taxon>Arthropoda</taxon>
        <taxon>Hexapoda</taxon>
        <taxon>Insecta</taxon>
        <taxon>Pterygota</taxon>
        <taxon>Neoptera</taxon>
        <taxon>Endopterygota</taxon>
        <taxon>Diptera</taxon>
        <taxon>Brachycera</taxon>
        <taxon>Muscomorpha</taxon>
        <taxon>Ephydroidea</taxon>
        <taxon>Drosophilidae</taxon>
        <taxon>Drosophila</taxon>
    </lineage>
</organism>
<keyword evidence="2" id="KW-1185">Reference proteome</keyword>
<evidence type="ECO:0000313" key="2">
    <source>
        <dbReference type="Proteomes" id="UP000295192"/>
    </source>
</evidence>
<gene>
    <name evidence="1" type="ORF">AWZ03_014541</name>
</gene>
<proteinExistence type="predicted"/>
<protein>
    <submittedName>
        <fullName evidence="1">Uncharacterized protein</fullName>
    </submittedName>
</protein>